<dbReference type="InterPro" id="IPR040632">
    <property type="entry name" value="Sulfotransfer_4"/>
</dbReference>
<dbReference type="Pfam" id="PF17784">
    <property type="entry name" value="Sulfotransfer_4"/>
    <property type="match status" value="1"/>
</dbReference>
<dbReference type="InterPro" id="IPR027417">
    <property type="entry name" value="P-loop_NTPase"/>
</dbReference>
<feature type="transmembrane region" description="Helical" evidence="6">
    <location>
        <begin position="315"/>
        <end position="333"/>
    </location>
</feature>
<dbReference type="EMBL" id="CAXAMM010039329">
    <property type="protein sequence ID" value="CAK9085667.1"/>
    <property type="molecule type" value="Genomic_DNA"/>
</dbReference>
<evidence type="ECO:0000256" key="4">
    <source>
        <dbReference type="ARBA" id="ARBA00022989"/>
    </source>
</evidence>
<organism evidence="7 8">
    <name type="scientific">Durusdinium trenchii</name>
    <dbReference type="NCBI Taxonomy" id="1381693"/>
    <lineage>
        <taxon>Eukaryota</taxon>
        <taxon>Sar</taxon>
        <taxon>Alveolata</taxon>
        <taxon>Dinophyceae</taxon>
        <taxon>Suessiales</taxon>
        <taxon>Symbiodiniaceae</taxon>
        <taxon>Durusdinium</taxon>
    </lineage>
</organism>
<evidence type="ECO:0000256" key="1">
    <source>
        <dbReference type="ARBA" id="ARBA00004141"/>
    </source>
</evidence>
<evidence type="ECO:0000256" key="2">
    <source>
        <dbReference type="ARBA" id="ARBA00022448"/>
    </source>
</evidence>
<sequence length="695" mass="78073">MSIDKTPLVSGSDWERELSVEAEAEEVQVICVGLMRTGLQSLHRAFSILGYRNIYDQEQISHTYELWDDVLQNRGATAAFQTMFGKSSVIMGMPTFCFWEDILNLYPDAKVILTVRDEDAWWRSVSKAKLAMDHDVPGAPLRYGTIRRQLEKWLVPSYHKFCEVLRFAWATTLGATGLQIDMLNESTTRHSYRQHNSYVKSLLQGKVDKGGKPQLLVFDVREGWEPLCAFLDKPVPDRSFPKQEELTSLYFPDGQQRPEWLDRVTGFDELFAPDTAFGTRMRQELLRGLMLGAAVLTVLVVIVLTAVVLLTDLPVTVIVLIYLALVIVGWDAYVVMHTLVLRVPLLMVVPLALQSLLIAAALHACFISYGVFKEKLVTQDKVASAVLVLSSRAMSVICGSLALLVTQKSLRLGAPIWSYSYFAFTNELSTFAGYEMLKYVSFPVQVMAKSVKMLPNMMMGRIVNGTRYSLFQYGQAIAALICVAIMHFSDEADTHGGKGSEDQAMSENWKLFMGIMMLGIFFIGDSFTSQWQTNLYTKYPNLTQLQMMVGGNFLGMVFTSSNLYYSWPKIRASISLASENPEVLQRIIALGVVSALGQFCIYSAIRVLGSLSFTWIMTARQLLSVLISLIFFGLHLRVSISGVLQLVAELELRLGHGFSLLKLLCILTVFAIMSWKQLSKIPEKLKARRKRSKAD</sequence>
<keyword evidence="5 6" id="KW-0472">Membrane</keyword>
<comment type="caution">
    <text evidence="7">The sequence shown here is derived from an EMBL/GenBank/DDBJ whole genome shotgun (WGS) entry which is preliminary data.</text>
</comment>
<feature type="transmembrane region" description="Helical" evidence="6">
    <location>
        <begin position="468"/>
        <end position="489"/>
    </location>
</feature>
<feature type="transmembrane region" description="Helical" evidence="6">
    <location>
        <begin position="549"/>
        <end position="567"/>
    </location>
</feature>
<dbReference type="Pfam" id="PF08449">
    <property type="entry name" value="UAA"/>
    <property type="match status" value="1"/>
</dbReference>
<evidence type="ECO:0000313" key="8">
    <source>
        <dbReference type="Proteomes" id="UP001642464"/>
    </source>
</evidence>
<evidence type="ECO:0000313" key="7">
    <source>
        <dbReference type="EMBL" id="CAK9085667.1"/>
    </source>
</evidence>
<dbReference type="InterPro" id="IPR013657">
    <property type="entry name" value="SCL35B1-4/HUT1"/>
</dbReference>
<feature type="transmembrane region" description="Helical" evidence="6">
    <location>
        <begin position="289"/>
        <end position="309"/>
    </location>
</feature>
<reference evidence="7 8" key="1">
    <citation type="submission" date="2024-02" db="EMBL/GenBank/DDBJ databases">
        <authorList>
            <person name="Chen Y."/>
            <person name="Shah S."/>
            <person name="Dougan E. K."/>
            <person name="Thang M."/>
            <person name="Chan C."/>
        </authorList>
    </citation>
    <scope>NUCLEOTIDE SEQUENCE [LARGE SCALE GENOMIC DNA]</scope>
</reference>
<keyword evidence="2" id="KW-0813">Transport</keyword>
<feature type="transmembrane region" description="Helical" evidence="6">
    <location>
        <begin position="621"/>
        <end position="648"/>
    </location>
</feature>
<gene>
    <name evidence="7" type="ORF">SCF082_LOCUS40568</name>
</gene>
<feature type="transmembrane region" description="Helical" evidence="6">
    <location>
        <begin position="654"/>
        <end position="675"/>
    </location>
</feature>
<accession>A0ABP0QBN1</accession>
<evidence type="ECO:0000256" key="6">
    <source>
        <dbReference type="SAM" id="Phobius"/>
    </source>
</evidence>
<name>A0ABP0QBN1_9DINO</name>
<feature type="transmembrane region" description="Helical" evidence="6">
    <location>
        <begin position="587"/>
        <end position="609"/>
    </location>
</feature>
<feature type="transmembrane region" description="Helical" evidence="6">
    <location>
        <begin position="509"/>
        <end position="528"/>
    </location>
</feature>
<dbReference type="Proteomes" id="UP001642464">
    <property type="component" value="Unassembled WGS sequence"/>
</dbReference>
<evidence type="ECO:0000256" key="3">
    <source>
        <dbReference type="ARBA" id="ARBA00022692"/>
    </source>
</evidence>
<comment type="subcellular location">
    <subcellularLocation>
        <location evidence="1">Membrane</location>
        <topology evidence="1">Multi-pass membrane protein</topology>
    </subcellularLocation>
</comment>
<proteinExistence type="predicted"/>
<dbReference type="Gene3D" id="3.40.50.300">
    <property type="entry name" value="P-loop containing nucleotide triphosphate hydrolases"/>
    <property type="match status" value="1"/>
</dbReference>
<keyword evidence="4 6" id="KW-1133">Transmembrane helix</keyword>
<evidence type="ECO:0000256" key="5">
    <source>
        <dbReference type="ARBA" id="ARBA00023136"/>
    </source>
</evidence>
<protein>
    <submittedName>
        <fullName evidence="7">Adenosine 3'-phospho 5'-phosphosulfate transporter 1 (PAPS transporter 1) (Protein slalom)</fullName>
    </submittedName>
</protein>
<keyword evidence="8" id="KW-1185">Reference proteome</keyword>
<keyword evidence="3 6" id="KW-0812">Transmembrane</keyword>
<dbReference type="PANTHER" id="PTHR10778">
    <property type="entry name" value="SOLUTE CARRIER FAMILY 35 MEMBER B"/>
    <property type="match status" value="1"/>
</dbReference>
<dbReference type="SUPFAM" id="SSF52540">
    <property type="entry name" value="P-loop containing nucleoside triphosphate hydrolases"/>
    <property type="match status" value="1"/>
</dbReference>
<feature type="transmembrane region" description="Helical" evidence="6">
    <location>
        <begin position="345"/>
        <end position="370"/>
    </location>
</feature>
<dbReference type="PANTHER" id="PTHR10778:SF13">
    <property type="entry name" value="ADENOSINE 3'-PHOSPHO 5'-PHOSPHOSULFATE TRANSPORTER 1"/>
    <property type="match status" value="1"/>
</dbReference>